<keyword evidence="8" id="KW-1185">Reference proteome</keyword>
<sequence>MELPLTQSPSAEFAAEFVQQRVRPSLRARVGRWQSKRWAILQCAAAAGVAFFIAHDLLGHAAAFFAPVAAVVSLGTSYGQRLRRVLEVAVGVSVGVALADLLVAGIGRGAWQIGVIVALGMSVAVLMDTGSLIVNQVAVQSIFVAAVVPVHGAVWSRWIDALVGGAVALVAAMLVPAEAFRQPAVKAGAVLDRIAALVRAAAGIVVGEPGDHGFELLAQARATDALVVSLRAAAADGLAVVGMSPFRIRQREHVRHVAAIVDPLDRALRSTRVLVRMTAVAAHRGRVIPEAYAEVLAEIAAAAETIGGGLAYDTVEQAIPQLMRIADATRHLPRGTSVSADAVLVQMRTIVVDLLEICGFSQIEATDALPPVAPRTP</sequence>
<dbReference type="GO" id="GO:0016020">
    <property type="term" value="C:membrane"/>
    <property type="evidence" value="ECO:0007669"/>
    <property type="project" value="UniProtKB-SubCell"/>
</dbReference>
<evidence type="ECO:0000256" key="3">
    <source>
        <dbReference type="ARBA" id="ARBA00022989"/>
    </source>
</evidence>
<dbReference type="KEGG" id="nbe:Back2_11340"/>
<dbReference type="RefSeq" id="WP_125567546.1">
    <property type="nucleotide sequence ID" value="NZ_AP019307.1"/>
</dbReference>
<feature type="transmembrane region" description="Helical" evidence="5">
    <location>
        <begin position="158"/>
        <end position="177"/>
    </location>
</feature>
<dbReference type="AlphaFoldDB" id="A0A3G9ID14"/>
<feature type="domain" description="Integral membrane bound transporter" evidence="6">
    <location>
        <begin position="50"/>
        <end position="170"/>
    </location>
</feature>
<evidence type="ECO:0000256" key="1">
    <source>
        <dbReference type="ARBA" id="ARBA00004141"/>
    </source>
</evidence>
<evidence type="ECO:0000313" key="8">
    <source>
        <dbReference type="Proteomes" id="UP000271573"/>
    </source>
</evidence>
<name>A0A3G9ID14_9ACTN</name>
<evidence type="ECO:0000256" key="4">
    <source>
        <dbReference type="ARBA" id="ARBA00023136"/>
    </source>
</evidence>
<keyword evidence="4 5" id="KW-0472">Membrane</keyword>
<organism evidence="7 8">
    <name type="scientific">Nocardioides baekrokdamisoli</name>
    <dbReference type="NCBI Taxonomy" id="1804624"/>
    <lineage>
        <taxon>Bacteria</taxon>
        <taxon>Bacillati</taxon>
        <taxon>Actinomycetota</taxon>
        <taxon>Actinomycetes</taxon>
        <taxon>Propionibacteriales</taxon>
        <taxon>Nocardioidaceae</taxon>
        <taxon>Nocardioides</taxon>
    </lineage>
</organism>
<protein>
    <submittedName>
        <fullName evidence="7">FUSC family protein</fullName>
    </submittedName>
</protein>
<dbReference type="InterPro" id="IPR049453">
    <property type="entry name" value="Memb_transporter_dom"/>
</dbReference>
<accession>A0A3G9ID14</accession>
<dbReference type="Pfam" id="PF13515">
    <property type="entry name" value="FUSC_2"/>
    <property type="match status" value="1"/>
</dbReference>
<feature type="transmembrane region" description="Helical" evidence="5">
    <location>
        <begin position="85"/>
        <end position="103"/>
    </location>
</feature>
<reference evidence="7 8" key="1">
    <citation type="submission" date="2018-11" db="EMBL/GenBank/DDBJ databases">
        <title>Complete genome sequence of Nocardioides baekrokdamisoli strain KCTC 39748.</title>
        <authorList>
            <person name="Kang S.W."/>
            <person name="Lee K.C."/>
            <person name="Kim K.K."/>
            <person name="Kim J.S."/>
            <person name="Kim D.S."/>
            <person name="Ko S.H."/>
            <person name="Yang S.H."/>
            <person name="Shin Y.K."/>
            <person name="Lee J.S."/>
        </authorList>
    </citation>
    <scope>NUCLEOTIDE SEQUENCE [LARGE SCALE GENOMIC DNA]</scope>
    <source>
        <strain evidence="7 8">KCTC 39748</strain>
    </source>
</reference>
<gene>
    <name evidence="7" type="ORF">Back2_11340</name>
</gene>
<comment type="subcellular location">
    <subcellularLocation>
        <location evidence="1">Membrane</location>
        <topology evidence="1">Multi-pass membrane protein</topology>
    </subcellularLocation>
</comment>
<feature type="transmembrane region" description="Helical" evidence="5">
    <location>
        <begin position="38"/>
        <end position="55"/>
    </location>
</feature>
<proteinExistence type="predicted"/>
<evidence type="ECO:0000256" key="2">
    <source>
        <dbReference type="ARBA" id="ARBA00022692"/>
    </source>
</evidence>
<dbReference type="Proteomes" id="UP000271573">
    <property type="component" value="Chromosome"/>
</dbReference>
<dbReference type="OrthoDB" id="5198202at2"/>
<keyword evidence="2 5" id="KW-0812">Transmembrane</keyword>
<keyword evidence="3 5" id="KW-1133">Transmembrane helix</keyword>
<feature type="transmembrane region" description="Helical" evidence="5">
    <location>
        <begin position="61"/>
        <end position="78"/>
    </location>
</feature>
<feature type="transmembrane region" description="Helical" evidence="5">
    <location>
        <begin position="109"/>
        <end position="126"/>
    </location>
</feature>
<evidence type="ECO:0000256" key="5">
    <source>
        <dbReference type="SAM" id="Phobius"/>
    </source>
</evidence>
<evidence type="ECO:0000313" key="7">
    <source>
        <dbReference type="EMBL" id="BBH16847.1"/>
    </source>
</evidence>
<evidence type="ECO:0000259" key="6">
    <source>
        <dbReference type="Pfam" id="PF13515"/>
    </source>
</evidence>
<dbReference type="EMBL" id="AP019307">
    <property type="protein sequence ID" value="BBH16847.1"/>
    <property type="molecule type" value="Genomic_DNA"/>
</dbReference>